<dbReference type="KEGG" id="axe:P40_01655"/>
<accession>A0A9Q3ZHG6</accession>
<keyword evidence="2" id="KW-1185">Reference proteome</keyword>
<dbReference type="Proteomes" id="UP001107961">
    <property type="component" value="Unassembled WGS sequence"/>
</dbReference>
<comment type="caution">
    <text evidence="1">The sequence shown here is derived from an EMBL/GenBank/DDBJ whole genome shotgun (WGS) entry which is preliminary data.</text>
</comment>
<evidence type="ECO:0000313" key="2">
    <source>
        <dbReference type="Proteomes" id="UP001107961"/>
    </source>
</evidence>
<dbReference type="RefSeq" id="WP_026948400.1">
    <property type="nucleotide sequence ID" value="NZ_CP012331.1"/>
</dbReference>
<dbReference type="AlphaFoldDB" id="A0A9Q3ZHG6"/>
<reference evidence="1" key="1">
    <citation type="submission" date="2022-01" db="EMBL/GenBank/DDBJ databases">
        <authorList>
            <person name="Karlyshev A.V."/>
            <person name="Jaspars M."/>
        </authorList>
    </citation>
    <scope>NUCLEOTIDE SEQUENCE</scope>
    <source>
        <strain evidence="1">AGSA3-2</strain>
    </source>
</reference>
<proteinExistence type="predicted"/>
<dbReference type="InterPro" id="IPR021549">
    <property type="entry name" value="DUF2894"/>
</dbReference>
<gene>
    <name evidence="1" type="ORF">LZG35_09310</name>
</gene>
<dbReference type="Pfam" id="PF11445">
    <property type="entry name" value="DUF2894"/>
    <property type="match status" value="1"/>
</dbReference>
<name>A0A9Q3ZHG6_9GAMM</name>
<dbReference type="EMBL" id="JAJVKT010000009">
    <property type="protein sequence ID" value="MCE7508832.1"/>
    <property type="molecule type" value="Genomic_DNA"/>
</dbReference>
<organism evidence="1 2">
    <name type="scientific">Alloalcanivorax xenomutans</name>
    <dbReference type="NCBI Taxonomy" id="1094342"/>
    <lineage>
        <taxon>Bacteria</taxon>
        <taxon>Pseudomonadati</taxon>
        <taxon>Pseudomonadota</taxon>
        <taxon>Gammaproteobacteria</taxon>
        <taxon>Oceanospirillales</taxon>
        <taxon>Alcanivoracaceae</taxon>
        <taxon>Alloalcanivorax</taxon>
    </lineage>
</organism>
<protein>
    <submittedName>
        <fullName evidence="1">DUF2894 domain-containing protein</fullName>
    </submittedName>
</protein>
<evidence type="ECO:0000313" key="1">
    <source>
        <dbReference type="EMBL" id="MCE7508832.1"/>
    </source>
</evidence>
<sequence>MSDVNSAPTPLDRLARLRDDRADRYDPVRFRYLEALARRLAESPRAPTPAQQDKLQQALTDYQTRFEEAREAARARRAALPYDTLDDTTQAQLDHLFESGDLRAFQRLAEQQVRRSPSPLVALLEALQNNDIDDEDADNTPLDSLLRDHPNLFQKVAGKGPRDIRPLTSPRELKALRQLRATRARLHTQKRIDHAIAQTPGDAGPLNAHRLVTRSVETLRGLSPDYLSHFVSYMDTLLALEKVAKKG</sequence>